<comment type="caution">
    <text evidence="1">The sequence shown here is derived from an EMBL/GenBank/DDBJ whole genome shotgun (WGS) entry which is preliminary data.</text>
</comment>
<gene>
    <name evidence="1" type="ORF">C801_00229</name>
</gene>
<evidence type="ECO:0000313" key="1">
    <source>
        <dbReference type="EMBL" id="EOS11109.1"/>
    </source>
</evidence>
<proteinExistence type="predicted"/>
<accession>R9I4I7</accession>
<protein>
    <submittedName>
        <fullName evidence="1">Uncharacterized protein</fullName>
    </submittedName>
</protein>
<name>R9I4I7_BACUN</name>
<dbReference type="AlphaFoldDB" id="R9I4I7"/>
<reference evidence="1 2" key="1">
    <citation type="submission" date="2013-04" db="EMBL/GenBank/DDBJ databases">
        <title>The Genome Sequence of Bacteroides uniformis dnLKV2.</title>
        <authorList>
            <consortium name="The Broad Institute Genomics Platform"/>
            <consortium name="The Broad Institute Genome Sequencing Center for Infectious Disease"/>
            <person name="Earl A."/>
            <person name="Xavier R."/>
            <person name="Kuhn K."/>
            <person name="Stappenbeck T."/>
            <person name="Walker B."/>
            <person name="Young S."/>
            <person name="Zeng Q."/>
            <person name="Gargeya S."/>
            <person name="Fitzgerald M."/>
            <person name="Haas B."/>
            <person name="Abouelleil A."/>
            <person name="Allen A.W."/>
            <person name="Alvarado L."/>
            <person name="Arachchi H.M."/>
            <person name="Berlin A.M."/>
            <person name="Chapman S.B."/>
            <person name="Gainer-Dewar J."/>
            <person name="Goldberg J."/>
            <person name="Griggs A."/>
            <person name="Gujja S."/>
            <person name="Hansen M."/>
            <person name="Howarth C."/>
            <person name="Imamovic A."/>
            <person name="Ireland A."/>
            <person name="Larimer J."/>
            <person name="McCowan C."/>
            <person name="Murphy C."/>
            <person name="Pearson M."/>
            <person name="Poon T.W."/>
            <person name="Priest M."/>
            <person name="Roberts A."/>
            <person name="Saif S."/>
            <person name="Shea T."/>
            <person name="Sisk P."/>
            <person name="Sykes S."/>
            <person name="Wortman J."/>
            <person name="Nusbaum C."/>
            <person name="Birren B."/>
        </authorList>
    </citation>
    <scope>NUCLEOTIDE SEQUENCE [LARGE SCALE GENOMIC DNA]</scope>
    <source>
        <strain evidence="2">dnLKV2</strain>
    </source>
</reference>
<evidence type="ECO:0000313" key="2">
    <source>
        <dbReference type="Proteomes" id="UP000014212"/>
    </source>
</evidence>
<organism evidence="1 2">
    <name type="scientific">Bacteroides uniformis dnLKV2</name>
    <dbReference type="NCBI Taxonomy" id="1235787"/>
    <lineage>
        <taxon>Bacteria</taxon>
        <taxon>Pseudomonadati</taxon>
        <taxon>Bacteroidota</taxon>
        <taxon>Bacteroidia</taxon>
        <taxon>Bacteroidales</taxon>
        <taxon>Bacteroidaceae</taxon>
        <taxon>Bacteroides</taxon>
    </lineage>
</organism>
<dbReference type="PATRIC" id="fig|1235787.3.peg.233"/>
<dbReference type="HOGENOM" id="CLU_2462806_0_0_10"/>
<dbReference type="Proteomes" id="UP000014212">
    <property type="component" value="Unassembled WGS sequence"/>
</dbReference>
<sequence length="88" mass="9913">MVELVHNSGPMMNKVVFGKEIRCLKDKAMGQYGLGNGDVPDSVLGFCNRQQVIAHFKFRTLLNLPVNKVLVNKFTKEVTNSLKMELCE</sequence>
<dbReference type="EMBL" id="ASSO01000003">
    <property type="protein sequence ID" value="EOS11109.1"/>
    <property type="molecule type" value="Genomic_DNA"/>
</dbReference>